<dbReference type="PROSITE" id="PS51257">
    <property type="entry name" value="PROKAR_LIPOPROTEIN"/>
    <property type="match status" value="1"/>
</dbReference>
<dbReference type="PROSITE" id="PS51318">
    <property type="entry name" value="TAT"/>
    <property type="match status" value="1"/>
</dbReference>
<reference evidence="2 3" key="1">
    <citation type="journal article" date="2019" name="Int. J. Syst. Evol. Microbiol.">
        <title>The Global Catalogue of Microorganisms (GCM) 10K type strain sequencing project: providing services to taxonomists for standard genome sequencing and annotation.</title>
        <authorList>
            <consortium name="The Broad Institute Genomics Platform"/>
            <consortium name="The Broad Institute Genome Sequencing Center for Infectious Disease"/>
            <person name="Wu L."/>
            <person name="Ma J."/>
        </authorList>
    </citation>
    <scope>NUCLEOTIDE SEQUENCE [LARGE SCALE GENOMIC DNA]</scope>
    <source>
        <strain evidence="2 3">GX26</strain>
    </source>
</reference>
<feature type="region of interest" description="Disordered" evidence="1">
    <location>
        <begin position="34"/>
        <end position="86"/>
    </location>
</feature>
<evidence type="ECO:0000313" key="2">
    <source>
        <dbReference type="EMBL" id="MFC6951384.1"/>
    </source>
</evidence>
<protein>
    <submittedName>
        <fullName evidence="2">Uncharacterized protein</fullName>
    </submittedName>
</protein>
<dbReference type="InterPro" id="IPR006311">
    <property type="entry name" value="TAT_signal"/>
</dbReference>
<gene>
    <name evidence="2" type="ORF">ACFQGB_00790</name>
</gene>
<name>A0ABD5VCX6_9EURY</name>
<dbReference type="RefSeq" id="WP_336348419.1">
    <property type="nucleotide sequence ID" value="NZ_JAZAQL010000001.1"/>
</dbReference>
<comment type="caution">
    <text evidence="2">The sequence shown here is derived from an EMBL/GenBank/DDBJ whole genome shotgun (WGS) entry which is preliminary data.</text>
</comment>
<evidence type="ECO:0000313" key="3">
    <source>
        <dbReference type="Proteomes" id="UP001596395"/>
    </source>
</evidence>
<sequence length="326" mass="35334">MSRMTEKRTKRRTLLAALAASGGAAAAAGCLQGLETGRGTGSETGLTTHEPDDPPGTTITETTHDDDARDKRATDPKWDPSGDPVETFRVGDRESVAFPNANRPHSLTFWNRVDRDREVRFTHVDGATEEAEFVGPVTVPADHTIQIELQVPTRYALTAFVDGDSFGTVAVGREWFDCNHSGTSYALGETDIVDYGTASTLVACTDPKIASTSVDVDDRECANDAGGDATIEYDGERVRVHGTFVASNPCHELSIAEASYVDETNTTHVVLDATHPEEACQDCVGAIYYRATVDFERDLPDHVTIHHRDADGNAEHVASATRNDRR</sequence>
<organism evidence="2 3">
    <name type="scientific">Halorubellus litoreus</name>
    <dbReference type="NCBI Taxonomy" id="755308"/>
    <lineage>
        <taxon>Archaea</taxon>
        <taxon>Methanobacteriati</taxon>
        <taxon>Methanobacteriota</taxon>
        <taxon>Stenosarchaea group</taxon>
        <taxon>Halobacteria</taxon>
        <taxon>Halobacteriales</taxon>
        <taxon>Halorubellaceae</taxon>
        <taxon>Halorubellus</taxon>
    </lineage>
</organism>
<accession>A0ABD5VCX6</accession>
<keyword evidence="3" id="KW-1185">Reference proteome</keyword>
<proteinExistence type="predicted"/>
<dbReference type="EMBL" id="JBHSXN010000001">
    <property type="protein sequence ID" value="MFC6951384.1"/>
    <property type="molecule type" value="Genomic_DNA"/>
</dbReference>
<evidence type="ECO:0000256" key="1">
    <source>
        <dbReference type="SAM" id="MobiDB-lite"/>
    </source>
</evidence>
<dbReference type="AlphaFoldDB" id="A0ABD5VCX6"/>
<feature type="compositionally biased region" description="Basic and acidic residues" evidence="1">
    <location>
        <begin position="62"/>
        <end position="80"/>
    </location>
</feature>
<dbReference type="Proteomes" id="UP001596395">
    <property type="component" value="Unassembled WGS sequence"/>
</dbReference>